<sequence length="76" mass="8678">MTNNLQDKNQVQVEPVRYRRNAGGEPQNVVEPPVLYRKLGEILSIRQHTSVSPVLTSEVQVKYRSGQRPEALHLDL</sequence>
<protein>
    <submittedName>
        <fullName evidence="2">Uncharacterized protein</fullName>
    </submittedName>
</protein>
<reference evidence="2 3" key="1">
    <citation type="journal article" date="2021" name="BMC Genomics">
        <title>Datura genome reveals duplications of psychoactive alkaloid biosynthetic genes and high mutation rate following tissue culture.</title>
        <authorList>
            <person name="Rajewski A."/>
            <person name="Carter-House D."/>
            <person name="Stajich J."/>
            <person name="Litt A."/>
        </authorList>
    </citation>
    <scope>NUCLEOTIDE SEQUENCE [LARGE SCALE GENOMIC DNA]</scope>
    <source>
        <strain evidence="2">AR-01</strain>
    </source>
</reference>
<dbReference type="Proteomes" id="UP000823775">
    <property type="component" value="Unassembled WGS sequence"/>
</dbReference>
<evidence type="ECO:0000256" key="1">
    <source>
        <dbReference type="SAM" id="MobiDB-lite"/>
    </source>
</evidence>
<evidence type="ECO:0000313" key="2">
    <source>
        <dbReference type="EMBL" id="MCD9643434.1"/>
    </source>
</evidence>
<comment type="caution">
    <text evidence="2">The sequence shown here is derived from an EMBL/GenBank/DDBJ whole genome shotgun (WGS) entry which is preliminary data.</text>
</comment>
<name>A0ABS8VBI6_DATST</name>
<keyword evidence="3" id="KW-1185">Reference proteome</keyword>
<evidence type="ECO:0000313" key="3">
    <source>
        <dbReference type="Proteomes" id="UP000823775"/>
    </source>
</evidence>
<gene>
    <name evidence="2" type="ORF">HAX54_030901</name>
</gene>
<feature type="compositionally biased region" description="Polar residues" evidence="1">
    <location>
        <begin position="1"/>
        <end position="12"/>
    </location>
</feature>
<dbReference type="EMBL" id="JACEIK010003885">
    <property type="protein sequence ID" value="MCD9643434.1"/>
    <property type="molecule type" value="Genomic_DNA"/>
</dbReference>
<feature type="region of interest" description="Disordered" evidence="1">
    <location>
        <begin position="1"/>
        <end position="29"/>
    </location>
</feature>
<organism evidence="2 3">
    <name type="scientific">Datura stramonium</name>
    <name type="common">Jimsonweed</name>
    <name type="synonym">Common thornapple</name>
    <dbReference type="NCBI Taxonomy" id="4076"/>
    <lineage>
        <taxon>Eukaryota</taxon>
        <taxon>Viridiplantae</taxon>
        <taxon>Streptophyta</taxon>
        <taxon>Embryophyta</taxon>
        <taxon>Tracheophyta</taxon>
        <taxon>Spermatophyta</taxon>
        <taxon>Magnoliopsida</taxon>
        <taxon>eudicotyledons</taxon>
        <taxon>Gunneridae</taxon>
        <taxon>Pentapetalae</taxon>
        <taxon>asterids</taxon>
        <taxon>lamiids</taxon>
        <taxon>Solanales</taxon>
        <taxon>Solanaceae</taxon>
        <taxon>Solanoideae</taxon>
        <taxon>Datureae</taxon>
        <taxon>Datura</taxon>
    </lineage>
</organism>
<accession>A0ABS8VBI6</accession>
<proteinExistence type="predicted"/>
<feature type="non-terminal residue" evidence="2">
    <location>
        <position position="76"/>
    </location>
</feature>